<dbReference type="GO" id="GO:0016787">
    <property type="term" value="F:hydrolase activity"/>
    <property type="evidence" value="ECO:0007669"/>
    <property type="project" value="UniProtKB-KW"/>
</dbReference>
<evidence type="ECO:0000313" key="3">
    <source>
        <dbReference type="Proteomes" id="UP000003505"/>
    </source>
</evidence>
<dbReference type="eggNOG" id="COG0561">
    <property type="taxonomic scope" value="Bacteria"/>
</dbReference>
<dbReference type="Gene3D" id="3.40.50.1000">
    <property type="entry name" value="HAD superfamily/HAD-like"/>
    <property type="match status" value="2"/>
</dbReference>
<dbReference type="EMBL" id="CP002637">
    <property type="protein sequence ID" value="AEB99084.1"/>
    <property type="molecule type" value="Genomic_DNA"/>
</dbReference>
<evidence type="ECO:0000313" key="2">
    <source>
        <dbReference type="EMBL" id="EEX77111.1"/>
    </source>
</evidence>
<proteinExistence type="predicted"/>
<name>C9LVE8_SELS3</name>
<dbReference type="HOGENOM" id="CLU_083285_0_0_9"/>
<reference evidence="2 3" key="1">
    <citation type="submission" date="2009-09" db="EMBL/GenBank/DDBJ databases">
        <authorList>
            <person name="Weinstock G."/>
            <person name="Sodergren E."/>
            <person name="Clifton S."/>
            <person name="Fulton L."/>
            <person name="Fulton B."/>
            <person name="Courtney L."/>
            <person name="Fronick C."/>
            <person name="Harrison M."/>
            <person name="Strong C."/>
            <person name="Farmer C."/>
            <person name="Delahaunty K."/>
            <person name="Markovic C."/>
            <person name="Hall O."/>
            <person name="Minx P."/>
            <person name="Tomlinson C."/>
            <person name="Mitreva M."/>
            <person name="Nelson J."/>
            <person name="Hou S."/>
            <person name="Wollam A."/>
            <person name="Pepin K.H."/>
            <person name="Johnson M."/>
            <person name="Bhonagiri V."/>
            <person name="Nash W.E."/>
            <person name="Warren W."/>
            <person name="Chinwalla A."/>
            <person name="Mardis E.R."/>
            <person name="Wilson R.K."/>
        </authorList>
    </citation>
    <scope>NUCLEOTIDE SEQUENCE [LARGE SCALE GENOMIC DNA]</scope>
    <source>
        <strain evidence="2">ATCC 35185</strain>
        <strain evidence="3">ATCC 35185 / DSM 20758 / VPI D19B-28</strain>
    </source>
</reference>
<gene>
    <name evidence="1" type="ordered locus">Selsp_0105</name>
    <name evidence="2" type="ORF">SELSPUOL_01441</name>
</gene>
<dbReference type="EMBL" id="ACKP02000027">
    <property type="protein sequence ID" value="EEX77111.1"/>
    <property type="molecule type" value="Genomic_DNA"/>
</dbReference>
<dbReference type="RefSeq" id="WP_006192739.1">
    <property type="nucleotide sequence ID" value="NC_015437.1"/>
</dbReference>
<accession>C9LVE8</accession>
<dbReference type="KEGG" id="ssg:Selsp_0105"/>
<keyword evidence="4" id="KW-1185">Reference proteome</keyword>
<evidence type="ECO:0000313" key="1">
    <source>
        <dbReference type="EMBL" id="AEB99084.1"/>
    </source>
</evidence>
<dbReference type="Proteomes" id="UP000003505">
    <property type="component" value="Unassembled WGS sequence"/>
</dbReference>
<reference evidence="1 4" key="2">
    <citation type="submission" date="2011-04" db="EMBL/GenBank/DDBJ databases">
        <title>The complete genome of Selenomonas sputigena DSM 20758.</title>
        <authorList>
            <consortium name="US DOE Joint Genome Institute (JGI-PGF)"/>
            <person name="Lucas S."/>
            <person name="Copeland A."/>
            <person name="Lapidus A."/>
            <person name="Bruce D."/>
            <person name="Goodwin L."/>
            <person name="Pitluck S."/>
            <person name="Peters L."/>
            <person name="Kyrpides N."/>
            <person name="Mavromatis K."/>
            <person name="Ivanova N."/>
            <person name="Ovchinnikova G."/>
            <person name="Teshima H."/>
            <person name="Detter J.C."/>
            <person name="Tapia R."/>
            <person name="Han C."/>
            <person name="Land M."/>
            <person name="Hauser L."/>
            <person name="Markowitz V."/>
            <person name="Cheng J.-F."/>
            <person name="Hugenholtz P."/>
            <person name="Woyke T."/>
            <person name="Wu D."/>
            <person name="Gronow S."/>
            <person name="Wellnitz S."/>
            <person name="Schneider S."/>
            <person name="Klenk H.-P."/>
            <person name="Eisen J.A."/>
        </authorList>
    </citation>
    <scope>NUCLEOTIDE SEQUENCE [LARGE SCALE GENOMIC DNA]</scope>
    <source>
        <strain evidence="1">ATCC 35185</strain>
        <strain evidence="4">ATCC 35185 / DSM 20758 / VPI D19B-28</strain>
    </source>
</reference>
<organism evidence="2 3">
    <name type="scientific">Selenomonas sputigena (strain ATCC 35185 / DSM 20758 / CCUG 44933 / VPI D19B-28)</name>
    <dbReference type="NCBI Taxonomy" id="546271"/>
    <lineage>
        <taxon>Bacteria</taxon>
        <taxon>Bacillati</taxon>
        <taxon>Bacillota</taxon>
        <taxon>Negativicutes</taxon>
        <taxon>Selenomonadales</taxon>
        <taxon>Selenomonadaceae</taxon>
        <taxon>Selenomonas</taxon>
    </lineage>
</organism>
<protein>
    <submittedName>
        <fullName evidence="1">Haloacid dehalogenase domain protein hydrolase type 3</fullName>
    </submittedName>
    <submittedName>
        <fullName evidence="2">Haloacid dehalogenase-like hydrolase</fullName>
    </submittedName>
</protein>
<sequence>MKDIVFASDLDNTLLYSRSHKREGDVCVEHIKGEAHGFMTRLAVERLREVSQKVQLIPVTTRSVEQYRRIEWPEGTAPEYAVTTNGAVLLKNGEADAAWREAHDALIAPAREEIARCHALYLGDRAFIRCRIVDDAYLFVYCADGVDAQAQAEKCQRETSLRVEPSGRKIYFFPPKLTKGAALRELRRRFSPRKVYAAGDTAIDAPLLAAADRAFAAKTLAMEDAAHIRRHTGEGVFAEWLLAELLQEID</sequence>
<dbReference type="OrthoDB" id="1666512at2"/>
<dbReference type="SUPFAM" id="SSF56784">
    <property type="entry name" value="HAD-like"/>
    <property type="match status" value="1"/>
</dbReference>
<evidence type="ECO:0000313" key="4">
    <source>
        <dbReference type="Proteomes" id="UP000011124"/>
    </source>
</evidence>
<dbReference type="InterPro" id="IPR036412">
    <property type="entry name" value="HAD-like_sf"/>
</dbReference>
<dbReference type="AlphaFoldDB" id="C9LVE8"/>
<keyword evidence="2" id="KW-0378">Hydrolase</keyword>
<dbReference type="Proteomes" id="UP000011124">
    <property type="component" value="Chromosome"/>
</dbReference>
<dbReference type="InterPro" id="IPR023214">
    <property type="entry name" value="HAD_sf"/>
</dbReference>
<dbReference type="STRING" id="546271.Selsp_0105"/>